<dbReference type="AlphaFoldDB" id="A0A5A9ZWN2"/>
<evidence type="ECO:0000313" key="6">
    <source>
        <dbReference type="EMBL" id="KAA0921045.1"/>
    </source>
</evidence>
<dbReference type="InterPro" id="IPR018060">
    <property type="entry name" value="HTH_AraC"/>
</dbReference>
<dbReference type="Gene3D" id="1.10.10.60">
    <property type="entry name" value="Homeodomain-like"/>
    <property type="match status" value="1"/>
</dbReference>
<dbReference type="GO" id="GO:0043565">
    <property type="term" value="F:sequence-specific DNA binding"/>
    <property type="evidence" value="ECO:0007669"/>
    <property type="project" value="InterPro"/>
</dbReference>
<keyword evidence="1" id="KW-0805">Transcription regulation</keyword>
<dbReference type="PANTHER" id="PTHR43280:SF32">
    <property type="entry name" value="TRANSCRIPTIONAL REGULATORY PROTEIN"/>
    <property type="match status" value="1"/>
</dbReference>
<dbReference type="InterPro" id="IPR037923">
    <property type="entry name" value="HTH-like"/>
</dbReference>
<dbReference type="EMBL" id="VINQ01000001">
    <property type="protein sequence ID" value="KAA0921045.1"/>
    <property type="molecule type" value="Genomic_DNA"/>
</dbReference>
<dbReference type="PROSITE" id="PS01124">
    <property type="entry name" value="HTH_ARAC_FAMILY_2"/>
    <property type="match status" value="1"/>
</dbReference>
<dbReference type="GO" id="GO:0003700">
    <property type="term" value="F:DNA-binding transcription factor activity"/>
    <property type="evidence" value="ECO:0007669"/>
    <property type="project" value="InterPro"/>
</dbReference>
<sequence length="270" mass="28640">MTQDAPRIDTLATLSGKAPWRLGLQHSRDTHLLIWITRGQGRAIVAGQRKGMGINNMLFIPAGTLFSVDPGPQGFGLAMVVPPGAGIPLPEGNHHLRIRDVHAQQELTALVEAMQREQSGSRDFHAAAARAHATLIAIWLKRALLAAPGPAETSAEARIATAFTDLVAREFHSGQSTATYAEKLGITPSHLARCLNTTAGMSAAAILTECSLHAARSLLCDTDHPVGRISEYLGFGSAAYFTRFMQQHTGKTPSGLRDAEASGAGAVSHT</sequence>
<dbReference type="Pfam" id="PF12833">
    <property type="entry name" value="HTH_18"/>
    <property type="match status" value="1"/>
</dbReference>
<evidence type="ECO:0000256" key="2">
    <source>
        <dbReference type="ARBA" id="ARBA00023125"/>
    </source>
</evidence>
<evidence type="ECO:0000313" key="7">
    <source>
        <dbReference type="Proteomes" id="UP000325291"/>
    </source>
</evidence>
<keyword evidence="3" id="KW-0804">Transcription</keyword>
<evidence type="ECO:0000256" key="1">
    <source>
        <dbReference type="ARBA" id="ARBA00023015"/>
    </source>
</evidence>
<evidence type="ECO:0000256" key="4">
    <source>
        <dbReference type="SAM" id="MobiDB-lite"/>
    </source>
</evidence>
<accession>A0A5A9ZWN2</accession>
<dbReference type="SUPFAM" id="SSF51215">
    <property type="entry name" value="Regulatory protein AraC"/>
    <property type="match status" value="1"/>
</dbReference>
<name>A0A5A9ZWN2_9RHOB</name>
<gene>
    <name evidence="6" type="ORF">FLO80_02420</name>
</gene>
<proteinExistence type="predicted"/>
<comment type="caution">
    <text evidence="6">The sequence shown here is derived from an EMBL/GenBank/DDBJ whole genome shotgun (WGS) entry which is preliminary data.</text>
</comment>
<dbReference type="Proteomes" id="UP000325291">
    <property type="component" value="Unassembled WGS sequence"/>
</dbReference>
<dbReference type="SMART" id="SM00342">
    <property type="entry name" value="HTH_ARAC"/>
    <property type="match status" value="1"/>
</dbReference>
<protein>
    <submittedName>
        <fullName evidence="6">Helix-turn-helix transcriptional regulator</fullName>
    </submittedName>
</protein>
<organism evidence="6 7">
    <name type="scientific">Aquicoccus porphyridii</name>
    <dbReference type="NCBI Taxonomy" id="1852029"/>
    <lineage>
        <taxon>Bacteria</taxon>
        <taxon>Pseudomonadati</taxon>
        <taxon>Pseudomonadota</taxon>
        <taxon>Alphaproteobacteria</taxon>
        <taxon>Rhodobacterales</taxon>
        <taxon>Paracoccaceae</taxon>
        <taxon>Aquicoccus</taxon>
    </lineage>
</organism>
<dbReference type="SUPFAM" id="SSF46689">
    <property type="entry name" value="Homeodomain-like"/>
    <property type="match status" value="1"/>
</dbReference>
<dbReference type="PANTHER" id="PTHR43280">
    <property type="entry name" value="ARAC-FAMILY TRANSCRIPTIONAL REGULATOR"/>
    <property type="match status" value="1"/>
</dbReference>
<reference evidence="6 7" key="1">
    <citation type="submission" date="2019-07" db="EMBL/GenBank/DDBJ databases">
        <title>Aquicoccus porphyridii gen. nov., sp. nov., isolated from a small marine red alga, Porphyridium marinum.</title>
        <authorList>
            <person name="Liu L."/>
        </authorList>
    </citation>
    <scope>NUCLEOTIDE SEQUENCE [LARGE SCALE GENOMIC DNA]</scope>
    <source>
        <strain evidence="6 7">L1 8-17</strain>
    </source>
</reference>
<dbReference type="InterPro" id="IPR009057">
    <property type="entry name" value="Homeodomain-like_sf"/>
</dbReference>
<evidence type="ECO:0000259" key="5">
    <source>
        <dbReference type="PROSITE" id="PS01124"/>
    </source>
</evidence>
<feature type="region of interest" description="Disordered" evidence="4">
    <location>
        <begin position="251"/>
        <end position="270"/>
    </location>
</feature>
<keyword evidence="7" id="KW-1185">Reference proteome</keyword>
<keyword evidence="2" id="KW-0238">DNA-binding</keyword>
<evidence type="ECO:0000256" key="3">
    <source>
        <dbReference type="ARBA" id="ARBA00023163"/>
    </source>
</evidence>
<feature type="domain" description="HTH araC/xylS-type" evidence="5">
    <location>
        <begin position="161"/>
        <end position="259"/>
    </location>
</feature>